<evidence type="ECO:0000256" key="1">
    <source>
        <dbReference type="SAM" id="Coils"/>
    </source>
</evidence>
<name>U6MB45_EIMMA</name>
<protein>
    <submittedName>
        <fullName evidence="3">Uncharacterized protein</fullName>
    </submittedName>
</protein>
<reference evidence="3" key="1">
    <citation type="submission" date="2013-10" db="EMBL/GenBank/DDBJ databases">
        <title>Genomic analysis of the causative agents of coccidiosis in chickens.</title>
        <authorList>
            <person name="Reid A.J."/>
            <person name="Blake D."/>
            <person name="Billington K."/>
            <person name="Browne H."/>
            <person name="Dunn M."/>
            <person name="Hung S."/>
            <person name="Kawahara F."/>
            <person name="Miranda-Saavedra D."/>
            <person name="Mourier T."/>
            <person name="Nagra H."/>
            <person name="Otto T.D."/>
            <person name="Rawlings N."/>
            <person name="Sanchez A."/>
            <person name="Sanders M."/>
            <person name="Subramaniam C."/>
            <person name="Tay Y."/>
            <person name="Dear P."/>
            <person name="Doerig C."/>
            <person name="Gruber A."/>
            <person name="Parkinson J."/>
            <person name="Shirley M."/>
            <person name="Wan K.L."/>
            <person name="Berriman M."/>
            <person name="Tomley F."/>
            <person name="Pain A."/>
        </authorList>
    </citation>
    <scope>NUCLEOTIDE SEQUENCE [LARGE SCALE GENOMIC DNA]</scope>
    <source>
        <strain evidence="3">Weybridge</strain>
    </source>
</reference>
<dbReference type="EMBL" id="HG722088">
    <property type="protein sequence ID" value="CDJ61437.1"/>
    <property type="molecule type" value="Genomic_DNA"/>
</dbReference>
<feature type="coiled-coil region" evidence="1">
    <location>
        <begin position="208"/>
        <end position="235"/>
    </location>
</feature>
<evidence type="ECO:0000313" key="4">
    <source>
        <dbReference type="Proteomes" id="UP000030763"/>
    </source>
</evidence>
<organism evidence="3 4">
    <name type="scientific">Eimeria maxima</name>
    <name type="common">Coccidian parasite</name>
    <dbReference type="NCBI Taxonomy" id="5804"/>
    <lineage>
        <taxon>Eukaryota</taxon>
        <taxon>Sar</taxon>
        <taxon>Alveolata</taxon>
        <taxon>Apicomplexa</taxon>
        <taxon>Conoidasida</taxon>
        <taxon>Coccidia</taxon>
        <taxon>Eucoccidiorida</taxon>
        <taxon>Eimeriorina</taxon>
        <taxon>Eimeriidae</taxon>
        <taxon>Eimeria</taxon>
    </lineage>
</organism>
<dbReference type="AlphaFoldDB" id="U6MB45"/>
<feature type="compositionally biased region" description="Low complexity" evidence="2">
    <location>
        <begin position="293"/>
        <end position="303"/>
    </location>
</feature>
<gene>
    <name evidence="3" type="ORF">EMWEY_00001260</name>
</gene>
<keyword evidence="1" id="KW-0175">Coiled coil</keyword>
<dbReference type="RefSeq" id="XP_013338087.1">
    <property type="nucleotide sequence ID" value="XM_013482633.1"/>
</dbReference>
<dbReference type="OMA" id="FYDKPAY"/>
<evidence type="ECO:0000256" key="2">
    <source>
        <dbReference type="SAM" id="MobiDB-lite"/>
    </source>
</evidence>
<evidence type="ECO:0000313" key="3">
    <source>
        <dbReference type="EMBL" id="CDJ61437.1"/>
    </source>
</evidence>
<dbReference type="OrthoDB" id="346122at2759"/>
<feature type="compositionally biased region" description="Polar residues" evidence="2">
    <location>
        <begin position="308"/>
        <end position="332"/>
    </location>
</feature>
<dbReference type="VEuPathDB" id="ToxoDB:EMWEY_00001260"/>
<sequence length="385" mass="42847">MVVCSFLSLQCSKHGKTPLEAELRRQRNALKAIDQFVRSIQKCLRYWDRSGKSLRSGITGYFYDKPAYQRPVEEITSALKPQLELIKKANTDAAKSIAKVEKASRIKKDAEKKLLKKEAVRSCSTMDYSVVINFCAVEKTLFYIVNFISGYQGRLTALQKHRGTSAPWNAWPSFFVFHKKSQLHRTFLPQGLRKLQQKAESGKDPQAAQKAEDEVQVARNRLQMAEAELAREMQQTMNGSAPEAAMQVARAVEAMILFLAGSGVDVAAVRASIRLLEETQYLSPLAHPGQCSQQLVQQQSVTSKSDRLQQANSPRSTSPAEPMKRTTSQASRPPSPSEHDSQQQTPRQPVTKGESHQQLAATTSIGNLNDANRLQASNTNPFASD</sequence>
<accession>U6MB45</accession>
<keyword evidence="4" id="KW-1185">Reference proteome</keyword>
<dbReference type="Proteomes" id="UP000030763">
    <property type="component" value="Unassembled WGS sequence"/>
</dbReference>
<proteinExistence type="predicted"/>
<feature type="compositionally biased region" description="Polar residues" evidence="2">
    <location>
        <begin position="356"/>
        <end position="385"/>
    </location>
</feature>
<feature type="region of interest" description="Disordered" evidence="2">
    <location>
        <begin position="293"/>
        <end position="385"/>
    </location>
</feature>
<reference evidence="3" key="2">
    <citation type="submission" date="2013-10" db="EMBL/GenBank/DDBJ databases">
        <authorList>
            <person name="Aslett M."/>
        </authorList>
    </citation>
    <scope>NUCLEOTIDE SEQUENCE [LARGE SCALE GENOMIC DNA]</scope>
    <source>
        <strain evidence="3">Weybridge</strain>
    </source>
</reference>
<dbReference type="GeneID" id="25334112"/>